<comment type="caution">
    <text evidence="2">The sequence shown here is derived from an EMBL/GenBank/DDBJ whole genome shotgun (WGS) entry which is preliminary data.</text>
</comment>
<protein>
    <submittedName>
        <fullName evidence="2">VOC family protein</fullName>
    </submittedName>
</protein>
<keyword evidence="3" id="KW-1185">Reference proteome</keyword>
<dbReference type="InterPro" id="IPR037523">
    <property type="entry name" value="VOC_core"/>
</dbReference>
<dbReference type="InterPro" id="IPR004360">
    <property type="entry name" value="Glyas_Fos-R_dOase_dom"/>
</dbReference>
<dbReference type="Gene3D" id="3.10.180.10">
    <property type="entry name" value="2,3-Dihydroxybiphenyl 1,2-Dioxygenase, domain 1"/>
    <property type="match status" value="1"/>
</dbReference>
<dbReference type="Proteomes" id="UP001596378">
    <property type="component" value="Unassembled WGS sequence"/>
</dbReference>
<dbReference type="RefSeq" id="WP_378051866.1">
    <property type="nucleotide sequence ID" value="NZ_JBHMDN010000038.1"/>
</dbReference>
<sequence>MRIERVKLYAPELEPLRRFYRETLELPLSEDGANAFTVQAGASRLTFERAGSDSDEAPYYHFAFNVSANKIAESVDWLNGKEIPISPVNGRTIVRSESWDSDSVYFFDPAGNIVEFIARHRLRNRSVKPGFSSEDIENVSEIGCAADDVNELSRLLRERLGASVYLGGDDLFTPLGDEEGLIILSSLRRNWLGSNKPVRIFPLEITVRTGKPGEWPILHYPYSVRTY</sequence>
<dbReference type="PROSITE" id="PS51819">
    <property type="entry name" value="VOC"/>
    <property type="match status" value="1"/>
</dbReference>
<dbReference type="EMBL" id="JBHTAI010000031">
    <property type="protein sequence ID" value="MFC7153181.1"/>
    <property type="molecule type" value="Genomic_DNA"/>
</dbReference>
<evidence type="ECO:0000259" key="1">
    <source>
        <dbReference type="PROSITE" id="PS51819"/>
    </source>
</evidence>
<gene>
    <name evidence="2" type="ORF">ACFQMJ_32060</name>
</gene>
<dbReference type="Pfam" id="PF00903">
    <property type="entry name" value="Glyoxalase"/>
    <property type="match status" value="1"/>
</dbReference>
<evidence type="ECO:0000313" key="3">
    <source>
        <dbReference type="Proteomes" id="UP001596378"/>
    </source>
</evidence>
<dbReference type="SUPFAM" id="SSF54593">
    <property type="entry name" value="Glyoxalase/Bleomycin resistance protein/Dihydroxybiphenyl dioxygenase"/>
    <property type="match status" value="1"/>
</dbReference>
<reference evidence="3" key="1">
    <citation type="journal article" date="2019" name="Int. J. Syst. Evol. Microbiol.">
        <title>The Global Catalogue of Microorganisms (GCM) 10K type strain sequencing project: providing services to taxonomists for standard genome sequencing and annotation.</title>
        <authorList>
            <consortium name="The Broad Institute Genomics Platform"/>
            <consortium name="The Broad Institute Genome Sequencing Center for Infectious Disease"/>
            <person name="Wu L."/>
            <person name="Ma J."/>
        </authorList>
    </citation>
    <scope>NUCLEOTIDE SEQUENCE [LARGE SCALE GENOMIC DNA]</scope>
    <source>
        <strain evidence="3">KCTC 12907</strain>
    </source>
</reference>
<name>A0ABW2FM85_9BACL</name>
<organism evidence="2 3">
    <name type="scientific">Cohnella cellulosilytica</name>
    <dbReference type="NCBI Taxonomy" id="986710"/>
    <lineage>
        <taxon>Bacteria</taxon>
        <taxon>Bacillati</taxon>
        <taxon>Bacillota</taxon>
        <taxon>Bacilli</taxon>
        <taxon>Bacillales</taxon>
        <taxon>Paenibacillaceae</taxon>
        <taxon>Cohnella</taxon>
    </lineage>
</organism>
<accession>A0ABW2FM85</accession>
<evidence type="ECO:0000313" key="2">
    <source>
        <dbReference type="EMBL" id="MFC7153181.1"/>
    </source>
</evidence>
<dbReference type="InterPro" id="IPR029068">
    <property type="entry name" value="Glyas_Bleomycin-R_OHBP_Dase"/>
</dbReference>
<proteinExistence type="predicted"/>
<feature type="domain" description="VOC" evidence="1">
    <location>
        <begin position="2"/>
        <end position="119"/>
    </location>
</feature>